<keyword evidence="5 7" id="KW-0067">ATP-binding</keyword>
<dbReference type="InterPro" id="IPR017871">
    <property type="entry name" value="ABC_transporter-like_CS"/>
</dbReference>
<dbReference type="Pfam" id="PF13732">
    <property type="entry name" value="DrrA1-3_C"/>
    <property type="match status" value="1"/>
</dbReference>
<evidence type="ECO:0000256" key="3">
    <source>
        <dbReference type="ARBA" id="ARBA00022458"/>
    </source>
</evidence>
<dbReference type="InterPro" id="IPR003439">
    <property type="entry name" value="ABC_transporter-like_ATP-bd"/>
</dbReference>
<dbReference type="Pfam" id="PF00005">
    <property type="entry name" value="ABC_tran"/>
    <property type="match status" value="1"/>
</dbReference>
<keyword evidence="3" id="KW-0536">Nodulation</keyword>
<dbReference type="AlphaFoldDB" id="A0A327R458"/>
<evidence type="ECO:0000256" key="1">
    <source>
        <dbReference type="ARBA" id="ARBA00005417"/>
    </source>
</evidence>
<dbReference type="Gene3D" id="3.40.50.300">
    <property type="entry name" value="P-loop containing nucleotide triphosphate hydrolases"/>
    <property type="match status" value="1"/>
</dbReference>
<dbReference type="InterPro" id="IPR025302">
    <property type="entry name" value="DrrA1/2-like_C"/>
</dbReference>
<keyword evidence="8" id="KW-1185">Reference proteome</keyword>
<proteinExistence type="inferred from homology"/>
<reference evidence="7 8" key="1">
    <citation type="submission" date="2018-06" db="EMBL/GenBank/DDBJ databases">
        <title>Genomic Encyclopedia of Archaeal and Bacterial Type Strains, Phase II (KMG-II): from individual species to whole genera.</title>
        <authorList>
            <person name="Goeker M."/>
        </authorList>
    </citation>
    <scope>NUCLEOTIDE SEQUENCE [LARGE SCALE GENOMIC DNA]</scope>
    <source>
        <strain evidence="7 8">DSM 23857</strain>
    </source>
</reference>
<dbReference type="PROSITE" id="PS50893">
    <property type="entry name" value="ABC_TRANSPORTER_2"/>
    <property type="match status" value="1"/>
</dbReference>
<evidence type="ECO:0000313" key="8">
    <source>
        <dbReference type="Proteomes" id="UP000249547"/>
    </source>
</evidence>
<evidence type="ECO:0000256" key="4">
    <source>
        <dbReference type="ARBA" id="ARBA00022741"/>
    </source>
</evidence>
<comment type="similarity">
    <text evidence="1">Belongs to the ABC transporter superfamily.</text>
</comment>
<name>A0A327R458_9BACT</name>
<comment type="caution">
    <text evidence="7">The sequence shown here is derived from an EMBL/GenBank/DDBJ whole genome shotgun (WGS) entry which is preliminary data.</text>
</comment>
<keyword evidence="2" id="KW-0813">Transport</keyword>
<evidence type="ECO:0000259" key="6">
    <source>
        <dbReference type="PROSITE" id="PS50893"/>
    </source>
</evidence>
<dbReference type="GO" id="GO:0005524">
    <property type="term" value="F:ATP binding"/>
    <property type="evidence" value="ECO:0007669"/>
    <property type="project" value="UniProtKB-KW"/>
</dbReference>
<dbReference type="InterPro" id="IPR003593">
    <property type="entry name" value="AAA+_ATPase"/>
</dbReference>
<dbReference type="Proteomes" id="UP000249547">
    <property type="component" value="Unassembled WGS sequence"/>
</dbReference>
<evidence type="ECO:0000256" key="5">
    <source>
        <dbReference type="ARBA" id="ARBA00022840"/>
    </source>
</evidence>
<dbReference type="PROSITE" id="PS00211">
    <property type="entry name" value="ABC_TRANSPORTER_1"/>
    <property type="match status" value="1"/>
</dbReference>
<protein>
    <submittedName>
        <fullName evidence="7">ABC-2 type transport system ATP-binding protein</fullName>
    </submittedName>
</protein>
<dbReference type="RefSeq" id="WP_111595863.1">
    <property type="nucleotide sequence ID" value="NZ_QLLL01000001.1"/>
</dbReference>
<evidence type="ECO:0000313" key="7">
    <source>
        <dbReference type="EMBL" id="RAJ10732.1"/>
    </source>
</evidence>
<dbReference type="SUPFAM" id="SSF52540">
    <property type="entry name" value="P-loop containing nucleoside triphosphate hydrolases"/>
    <property type="match status" value="1"/>
</dbReference>
<accession>A0A327R458</accession>
<dbReference type="CDD" id="cd03269">
    <property type="entry name" value="ABC_putative_ATPase"/>
    <property type="match status" value="1"/>
</dbReference>
<dbReference type="OrthoDB" id="9785229at2"/>
<dbReference type="InterPro" id="IPR027417">
    <property type="entry name" value="P-loop_NTPase"/>
</dbReference>
<dbReference type="PANTHER" id="PTHR42711:SF5">
    <property type="entry name" value="ABC TRANSPORTER ATP-BINDING PROTEIN NATA"/>
    <property type="match status" value="1"/>
</dbReference>
<gene>
    <name evidence="7" type="ORF">LX64_00339</name>
</gene>
<dbReference type="PANTHER" id="PTHR42711">
    <property type="entry name" value="ABC TRANSPORTER ATP-BINDING PROTEIN"/>
    <property type="match status" value="1"/>
</dbReference>
<dbReference type="InterPro" id="IPR050763">
    <property type="entry name" value="ABC_transporter_ATP-binding"/>
</dbReference>
<organism evidence="7 8">
    <name type="scientific">Chitinophaga skermanii</name>
    <dbReference type="NCBI Taxonomy" id="331697"/>
    <lineage>
        <taxon>Bacteria</taxon>
        <taxon>Pseudomonadati</taxon>
        <taxon>Bacteroidota</taxon>
        <taxon>Chitinophagia</taxon>
        <taxon>Chitinophagales</taxon>
        <taxon>Chitinophagaceae</taxon>
        <taxon>Chitinophaga</taxon>
    </lineage>
</organism>
<feature type="domain" description="ABC transporter" evidence="6">
    <location>
        <begin position="4"/>
        <end position="232"/>
    </location>
</feature>
<dbReference type="EMBL" id="QLLL01000001">
    <property type="protein sequence ID" value="RAJ10732.1"/>
    <property type="molecule type" value="Genomic_DNA"/>
</dbReference>
<keyword evidence="4" id="KW-0547">Nucleotide-binding</keyword>
<dbReference type="SMART" id="SM00382">
    <property type="entry name" value="AAA"/>
    <property type="match status" value="1"/>
</dbReference>
<evidence type="ECO:0000256" key="2">
    <source>
        <dbReference type="ARBA" id="ARBA00022448"/>
    </source>
</evidence>
<sequence>MNLIEINNLKKYYATHKAVDDISFSIPKGSIFGLLGPNGAGKSTLLRMLTGIYYPDAGQILFDGKSFDPLKDVGLIGYMPEERGLYKKMKVGEQVMYLAQLKGLSNSDAKNKINYWFKRFEIENWANKKIEELSKGMQQKVQFISTVMHDPKLLILDEPFSGLDPINSLLIQDEIFKLAENGTTIIFSTHRMEQVEEICDHIVLVNLGKKVLDGSVAQIKQDFKKHLFRVDFAEPINFAQVATHHFTIEKSQPKSLVVKLNEDSQTNDILRHFINQNVTITYFEEVLPTINEVFIEQVNKTGGILA</sequence>
<dbReference type="GO" id="GO:0016887">
    <property type="term" value="F:ATP hydrolysis activity"/>
    <property type="evidence" value="ECO:0007669"/>
    <property type="project" value="InterPro"/>
</dbReference>